<name>A0AAW1ZZM1_CULAL</name>
<evidence type="ECO:0000313" key="3">
    <source>
        <dbReference type="Proteomes" id="UP001479290"/>
    </source>
</evidence>
<feature type="compositionally biased region" description="Basic and acidic residues" evidence="1">
    <location>
        <begin position="151"/>
        <end position="162"/>
    </location>
</feature>
<organism evidence="2 3">
    <name type="scientific">Culter alburnus</name>
    <name type="common">Topmouth culter</name>
    <dbReference type="NCBI Taxonomy" id="194366"/>
    <lineage>
        <taxon>Eukaryota</taxon>
        <taxon>Metazoa</taxon>
        <taxon>Chordata</taxon>
        <taxon>Craniata</taxon>
        <taxon>Vertebrata</taxon>
        <taxon>Euteleostomi</taxon>
        <taxon>Actinopterygii</taxon>
        <taxon>Neopterygii</taxon>
        <taxon>Teleostei</taxon>
        <taxon>Ostariophysi</taxon>
        <taxon>Cypriniformes</taxon>
        <taxon>Xenocyprididae</taxon>
        <taxon>Xenocypridinae</taxon>
        <taxon>Culter</taxon>
    </lineage>
</organism>
<dbReference type="Proteomes" id="UP001479290">
    <property type="component" value="Unassembled WGS sequence"/>
</dbReference>
<feature type="region of interest" description="Disordered" evidence="1">
    <location>
        <begin position="91"/>
        <end position="162"/>
    </location>
</feature>
<comment type="caution">
    <text evidence="2">The sequence shown here is derived from an EMBL/GenBank/DDBJ whole genome shotgun (WGS) entry which is preliminary data.</text>
</comment>
<protein>
    <submittedName>
        <fullName evidence="2">Uncharacterized protein</fullName>
    </submittedName>
</protein>
<reference evidence="2 3" key="1">
    <citation type="submission" date="2024-05" db="EMBL/GenBank/DDBJ databases">
        <title>A high-quality chromosomal-level genome assembly of Topmouth culter (Culter alburnus).</title>
        <authorList>
            <person name="Zhao H."/>
        </authorList>
    </citation>
    <scope>NUCLEOTIDE SEQUENCE [LARGE SCALE GENOMIC DNA]</scope>
    <source>
        <strain evidence="2">CATC2023</strain>
        <tissue evidence="2">Muscle</tissue>
    </source>
</reference>
<accession>A0AAW1ZZM1</accession>
<sequence>MEKQTYHNAEICLPRKKKVWECFHSNTFRIFDETVPERLDPLRVYQNHKYPVRAPQEPETRNVPHPQHGGFIRTNVRFLNEPVAHMENTHTEQLNWSSNGPEEAPAVKAAHSNASTQRRDFQPIRDAPVRVRETSRPAARGIVPALSSFDQSEKLQDFHRPE</sequence>
<evidence type="ECO:0000313" key="2">
    <source>
        <dbReference type="EMBL" id="KAK9966946.1"/>
    </source>
</evidence>
<dbReference type="PANTHER" id="PTHR35087">
    <property type="entry name" value="SIMILAR TO HYPOTHETICAL PROTEIN FLJ40298"/>
    <property type="match status" value="1"/>
</dbReference>
<dbReference type="Pfam" id="PF15667">
    <property type="entry name" value="CMIP6"/>
    <property type="match status" value="1"/>
</dbReference>
<dbReference type="AlphaFoldDB" id="A0AAW1ZZM1"/>
<proteinExistence type="predicted"/>
<feature type="compositionally biased region" description="Basic and acidic residues" evidence="1">
    <location>
        <begin position="117"/>
        <end position="135"/>
    </location>
</feature>
<feature type="compositionally biased region" description="Polar residues" evidence="1">
    <location>
        <begin position="91"/>
        <end position="100"/>
    </location>
</feature>
<keyword evidence="3" id="KW-1185">Reference proteome</keyword>
<dbReference type="EMBL" id="JAWDJR010000011">
    <property type="protein sequence ID" value="KAK9966946.1"/>
    <property type="molecule type" value="Genomic_DNA"/>
</dbReference>
<gene>
    <name evidence="2" type="ORF">ABG768_004021</name>
</gene>
<dbReference type="InterPro" id="IPR031365">
    <property type="entry name" value="CMIP6"/>
</dbReference>
<evidence type="ECO:0000256" key="1">
    <source>
        <dbReference type="SAM" id="MobiDB-lite"/>
    </source>
</evidence>
<dbReference type="PANTHER" id="PTHR35087:SF1">
    <property type="entry name" value="RIKEN CDNA 4930505A04 GENE"/>
    <property type="match status" value="1"/>
</dbReference>